<proteinExistence type="predicted"/>
<name>A0ABV6DGA9_9BACL</name>
<organism evidence="3 4">
    <name type="scientific">Paenibacillus chartarius</name>
    <dbReference type="NCBI Taxonomy" id="747481"/>
    <lineage>
        <taxon>Bacteria</taxon>
        <taxon>Bacillati</taxon>
        <taxon>Bacillota</taxon>
        <taxon>Bacilli</taxon>
        <taxon>Bacillales</taxon>
        <taxon>Paenibacillaceae</taxon>
        <taxon>Paenibacillus</taxon>
    </lineage>
</organism>
<dbReference type="Pfam" id="PF02810">
    <property type="entry name" value="SEC-C"/>
    <property type="match status" value="1"/>
</dbReference>
<reference evidence="3 4" key="1">
    <citation type="submission" date="2024-09" db="EMBL/GenBank/DDBJ databases">
        <authorList>
            <person name="Sun Q."/>
            <person name="Mori K."/>
        </authorList>
    </citation>
    <scope>NUCLEOTIDE SEQUENCE [LARGE SCALE GENOMIC DNA]</scope>
    <source>
        <strain evidence="3 4">CCM 7759</strain>
    </source>
</reference>
<dbReference type="Gene3D" id="3.10.450.50">
    <property type="match status" value="1"/>
</dbReference>
<gene>
    <name evidence="3" type="ORF">ACFFK0_04280</name>
</gene>
<dbReference type="RefSeq" id="WP_377468662.1">
    <property type="nucleotide sequence ID" value="NZ_JBHLWN010000021.1"/>
</dbReference>
<feature type="repeat" description="TPR" evidence="1">
    <location>
        <begin position="304"/>
        <end position="337"/>
    </location>
</feature>
<dbReference type="InterPro" id="IPR011990">
    <property type="entry name" value="TPR-like_helical_dom_sf"/>
</dbReference>
<keyword evidence="1" id="KW-0802">TPR repeat</keyword>
<dbReference type="Pfam" id="PF14559">
    <property type="entry name" value="TPR_19"/>
    <property type="match status" value="1"/>
</dbReference>
<evidence type="ECO:0000256" key="1">
    <source>
        <dbReference type="PROSITE-ProRule" id="PRU00339"/>
    </source>
</evidence>
<accession>A0ABV6DGA9</accession>
<dbReference type="InterPro" id="IPR004027">
    <property type="entry name" value="SEC_C_motif"/>
</dbReference>
<dbReference type="SUPFAM" id="SSF48452">
    <property type="entry name" value="TPR-like"/>
    <property type="match status" value="1"/>
</dbReference>
<protein>
    <submittedName>
        <fullName evidence="3">SEC-C metal-binding domain-containing protein</fullName>
    </submittedName>
</protein>
<dbReference type="InterPro" id="IPR019734">
    <property type="entry name" value="TPR_rpt"/>
</dbReference>
<keyword evidence="4" id="KW-1185">Reference proteome</keyword>
<comment type="caution">
    <text evidence="3">The sequence shown here is derived from an EMBL/GenBank/DDBJ whole genome shotgun (WGS) entry which is preliminary data.</text>
</comment>
<dbReference type="Gene3D" id="1.25.40.10">
    <property type="entry name" value="Tetratricopeptide repeat domain"/>
    <property type="match status" value="1"/>
</dbReference>
<dbReference type="SUPFAM" id="SSF103642">
    <property type="entry name" value="Sec-C motif"/>
    <property type="match status" value="1"/>
</dbReference>
<evidence type="ECO:0000256" key="2">
    <source>
        <dbReference type="SAM" id="MobiDB-lite"/>
    </source>
</evidence>
<feature type="region of interest" description="Disordered" evidence="2">
    <location>
        <begin position="32"/>
        <end position="58"/>
    </location>
</feature>
<dbReference type="EMBL" id="JBHLWN010000021">
    <property type="protein sequence ID" value="MFC0211677.1"/>
    <property type="molecule type" value="Genomic_DNA"/>
</dbReference>
<sequence>MIKLGRNDPCHCGSGQKYKKCCLEKDERGHVTRIVPSPEPGTPSAAGGGIQGGVDPNDPDTWGADTILGMIDTLPWANDQYPDLARLMVDKMTNRYDWGIIAQAVTLLHGYTSKRNPTFRNPGVLPAAAEYCLASYAHGLSTTQAEVARIYEVSAATIAKKAQDMLDFIQKHMEPLDGSTYVEELHREQGITESALETIVGTLAPEAYDFNVAGARNPQREPAMRLIEQARTETTPNRRIELARQAIELYPDAYNLLAEHAQAPEQILEQFRRGLVAGERDLGAAYIEENRGHFWGLIETRPYMRAKAGYAEACLYLGRYKEAARHYEDLLELNPNDNQGVRDMLAAAYLELKQYDKAADLLERFGEDTASVRYDRLLIEYGRCGVSGKLPELLREAKRSNPHVIPYLTGKKQAPSSLPESYRPGEDSEAQDYIVTRLNTWRKHAPLVQWVADQA</sequence>
<dbReference type="Proteomes" id="UP001589776">
    <property type="component" value="Unassembled WGS sequence"/>
</dbReference>
<evidence type="ECO:0000313" key="3">
    <source>
        <dbReference type="EMBL" id="MFC0211677.1"/>
    </source>
</evidence>
<evidence type="ECO:0000313" key="4">
    <source>
        <dbReference type="Proteomes" id="UP001589776"/>
    </source>
</evidence>
<dbReference type="PROSITE" id="PS50005">
    <property type="entry name" value="TPR"/>
    <property type="match status" value="1"/>
</dbReference>